<keyword evidence="1" id="KW-0732">Signal</keyword>
<feature type="signal peptide" evidence="1">
    <location>
        <begin position="1"/>
        <end position="24"/>
    </location>
</feature>
<dbReference type="SUPFAM" id="SSF75005">
    <property type="entry name" value="Arabinanase/levansucrase/invertase"/>
    <property type="match status" value="1"/>
</dbReference>
<evidence type="ECO:0000256" key="1">
    <source>
        <dbReference type="SAM" id="SignalP"/>
    </source>
</evidence>
<dbReference type="EMBL" id="CAJNOT010002891">
    <property type="protein sequence ID" value="CAF1350404.1"/>
    <property type="molecule type" value="Genomic_DNA"/>
</dbReference>
<feature type="chain" id="PRO_5032351478" evidence="1">
    <location>
        <begin position="25"/>
        <end position="95"/>
    </location>
</feature>
<evidence type="ECO:0000313" key="3">
    <source>
        <dbReference type="Proteomes" id="UP000663864"/>
    </source>
</evidence>
<protein>
    <submittedName>
        <fullName evidence="2">Uncharacterized protein</fullName>
    </submittedName>
</protein>
<sequence>MNRTVKILLLVIILNFYCLLNINGQSTQISTYCNPINIDYTYSIYNANENISYRSGADPAVVKFRNEYYMFVTRSMGYWHSIDLLHWSFINPEKG</sequence>
<dbReference type="InterPro" id="IPR023296">
    <property type="entry name" value="Glyco_hydro_beta-prop_sf"/>
</dbReference>
<gene>
    <name evidence="2" type="ORF">ZHD862_LOCUS30530</name>
</gene>
<feature type="non-terminal residue" evidence="2">
    <location>
        <position position="95"/>
    </location>
</feature>
<proteinExistence type="predicted"/>
<accession>A0A815HCN1</accession>
<evidence type="ECO:0000313" key="2">
    <source>
        <dbReference type="EMBL" id="CAF1350404.1"/>
    </source>
</evidence>
<reference evidence="2" key="1">
    <citation type="submission" date="2021-02" db="EMBL/GenBank/DDBJ databases">
        <authorList>
            <person name="Nowell W R."/>
        </authorList>
    </citation>
    <scope>NUCLEOTIDE SEQUENCE</scope>
</reference>
<name>A0A815HCN1_9BILA</name>
<dbReference type="AlphaFoldDB" id="A0A815HCN1"/>
<comment type="caution">
    <text evidence="2">The sequence shown here is derived from an EMBL/GenBank/DDBJ whole genome shotgun (WGS) entry which is preliminary data.</text>
</comment>
<dbReference type="Proteomes" id="UP000663864">
    <property type="component" value="Unassembled WGS sequence"/>
</dbReference>
<dbReference type="Gene3D" id="2.115.10.20">
    <property type="entry name" value="Glycosyl hydrolase domain, family 43"/>
    <property type="match status" value="1"/>
</dbReference>
<organism evidence="2 3">
    <name type="scientific">Rotaria sordida</name>
    <dbReference type="NCBI Taxonomy" id="392033"/>
    <lineage>
        <taxon>Eukaryota</taxon>
        <taxon>Metazoa</taxon>
        <taxon>Spiralia</taxon>
        <taxon>Gnathifera</taxon>
        <taxon>Rotifera</taxon>
        <taxon>Eurotatoria</taxon>
        <taxon>Bdelloidea</taxon>
        <taxon>Philodinida</taxon>
        <taxon>Philodinidae</taxon>
        <taxon>Rotaria</taxon>
    </lineage>
</organism>